<dbReference type="InterPro" id="IPR015943">
    <property type="entry name" value="WD40/YVTN_repeat-like_dom_sf"/>
</dbReference>
<dbReference type="SUPFAM" id="SSF50978">
    <property type="entry name" value="WD40 repeat-like"/>
    <property type="match status" value="1"/>
</dbReference>
<feature type="repeat" description="WD" evidence="3">
    <location>
        <begin position="319"/>
        <end position="342"/>
    </location>
</feature>
<evidence type="ECO:0000256" key="2">
    <source>
        <dbReference type="ARBA" id="ARBA00022737"/>
    </source>
</evidence>
<evidence type="ECO:0000313" key="4">
    <source>
        <dbReference type="EMBL" id="MFD0900916.1"/>
    </source>
</evidence>
<dbReference type="SMART" id="SM00320">
    <property type="entry name" value="WD40"/>
    <property type="match status" value="7"/>
</dbReference>
<dbReference type="PROSITE" id="PS00678">
    <property type="entry name" value="WD_REPEATS_1"/>
    <property type="match status" value="1"/>
</dbReference>
<dbReference type="PANTHER" id="PTHR19879:SF9">
    <property type="entry name" value="TRANSCRIPTION INITIATION FACTOR TFIID SUBUNIT 5"/>
    <property type="match status" value="1"/>
</dbReference>
<dbReference type="RefSeq" id="WP_378297911.1">
    <property type="nucleotide sequence ID" value="NZ_JBHTJA010000015.1"/>
</dbReference>
<dbReference type="InterPro" id="IPR019775">
    <property type="entry name" value="WD40_repeat_CS"/>
</dbReference>
<dbReference type="PANTHER" id="PTHR19879">
    <property type="entry name" value="TRANSCRIPTION INITIATION FACTOR TFIID"/>
    <property type="match status" value="1"/>
</dbReference>
<organism evidence="4 5">
    <name type="scientific">Actinomadura sediminis</name>
    <dbReference type="NCBI Taxonomy" id="1038904"/>
    <lineage>
        <taxon>Bacteria</taxon>
        <taxon>Bacillati</taxon>
        <taxon>Actinomycetota</taxon>
        <taxon>Actinomycetes</taxon>
        <taxon>Streptosporangiales</taxon>
        <taxon>Thermomonosporaceae</taxon>
        <taxon>Actinomadura</taxon>
    </lineage>
</organism>
<keyword evidence="2" id="KW-0677">Repeat</keyword>
<feature type="repeat" description="WD" evidence="3">
    <location>
        <begin position="57"/>
        <end position="98"/>
    </location>
</feature>
<name>A0ABW3EPM4_9ACTN</name>
<comment type="caution">
    <text evidence="4">The sequence shown here is derived from an EMBL/GenBank/DDBJ whole genome shotgun (WGS) entry which is preliminary data.</text>
</comment>
<dbReference type="InterPro" id="IPR001680">
    <property type="entry name" value="WD40_rpt"/>
</dbReference>
<dbReference type="Pfam" id="PF00400">
    <property type="entry name" value="WD40"/>
    <property type="match status" value="3"/>
</dbReference>
<protein>
    <submittedName>
        <fullName evidence="4">WD40 repeat domain-containing protein</fullName>
    </submittedName>
</protein>
<sequence>MADRSGLRGARAAATLTGHRRDVDAVDVTADARLAATGGDDGIRLWNPGTGAPLGALAAPRMSVASLCLSADGTRLLSGAWSGEVRLWDTRTGECLRVLPDNHALLDPARWSPDSGGCTRIALPGGGTLPDDVVIGGAHVGFGPGERSAVVGGVDGIVRVWDLGTGAVVHAMDAAGGARGLVPDDVRIGAVAVAGGRLAASAHPDGVRLWDAAGGRGGRVLRVPGAERRRPSALCLSPRGRYALAGDRDTSLLHLWDVATGRHVRTLDGRVMWSFGVAFAAGDRFAVSAHVDGVHVWDVARGERLRVLGERDGRGASCVAATPDGRFVLAGDHDGTVRVWELGWRPSSDVHPGGADIQ</sequence>
<accession>A0ABW3EPM4</accession>
<dbReference type="CDD" id="cd00200">
    <property type="entry name" value="WD40"/>
    <property type="match status" value="1"/>
</dbReference>
<evidence type="ECO:0000313" key="5">
    <source>
        <dbReference type="Proteomes" id="UP001596972"/>
    </source>
</evidence>
<feature type="repeat" description="WD" evidence="3">
    <location>
        <begin position="16"/>
        <end position="47"/>
    </location>
</feature>
<keyword evidence="5" id="KW-1185">Reference proteome</keyword>
<dbReference type="Gene3D" id="2.130.10.10">
    <property type="entry name" value="YVTN repeat-like/Quinoprotein amine dehydrogenase"/>
    <property type="match status" value="3"/>
</dbReference>
<feature type="repeat" description="WD" evidence="3">
    <location>
        <begin position="140"/>
        <end position="171"/>
    </location>
</feature>
<proteinExistence type="predicted"/>
<dbReference type="EMBL" id="JBHTJA010000015">
    <property type="protein sequence ID" value="MFD0900916.1"/>
    <property type="molecule type" value="Genomic_DNA"/>
</dbReference>
<keyword evidence="1 3" id="KW-0853">WD repeat</keyword>
<dbReference type="PROSITE" id="PS50082">
    <property type="entry name" value="WD_REPEATS_2"/>
    <property type="match status" value="4"/>
</dbReference>
<dbReference type="Proteomes" id="UP001596972">
    <property type="component" value="Unassembled WGS sequence"/>
</dbReference>
<dbReference type="PRINTS" id="PR00320">
    <property type="entry name" value="GPROTEINBRPT"/>
</dbReference>
<dbReference type="PROSITE" id="PS50294">
    <property type="entry name" value="WD_REPEATS_REGION"/>
    <property type="match status" value="1"/>
</dbReference>
<evidence type="ECO:0000256" key="1">
    <source>
        <dbReference type="ARBA" id="ARBA00022574"/>
    </source>
</evidence>
<gene>
    <name evidence="4" type="ORF">ACFQ11_10980</name>
</gene>
<reference evidence="5" key="1">
    <citation type="journal article" date="2019" name="Int. J. Syst. Evol. Microbiol.">
        <title>The Global Catalogue of Microorganisms (GCM) 10K type strain sequencing project: providing services to taxonomists for standard genome sequencing and annotation.</title>
        <authorList>
            <consortium name="The Broad Institute Genomics Platform"/>
            <consortium name="The Broad Institute Genome Sequencing Center for Infectious Disease"/>
            <person name="Wu L."/>
            <person name="Ma J."/>
        </authorList>
    </citation>
    <scope>NUCLEOTIDE SEQUENCE [LARGE SCALE GENOMIC DNA]</scope>
    <source>
        <strain evidence="5">JCM 31202</strain>
    </source>
</reference>
<evidence type="ECO:0000256" key="3">
    <source>
        <dbReference type="PROSITE-ProRule" id="PRU00221"/>
    </source>
</evidence>
<dbReference type="InterPro" id="IPR020472">
    <property type="entry name" value="WD40_PAC1"/>
</dbReference>
<dbReference type="InterPro" id="IPR036322">
    <property type="entry name" value="WD40_repeat_dom_sf"/>
</dbReference>